<dbReference type="InterPro" id="IPR008183">
    <property type="entry name" value="Aldose_1/G6P_1-epimerase"/>
</dbReference>
<organism evidence="1">
    <name type="scientific">Solibacter usitatus (strain Ellin6076)</name>
    <dbReference type="NCBI Taxonomy" id="234267"/>
    <lineage>
        <taxon>Bacteria</taxon>
        <taxon>Pseudomonadati</taxon>
        <taxon>Acidobacteriota</taxon>
        <taxon>Terriglobia</taxon>
        <taxon>Bryobacterales</taxon>
        <taxon>Solibacteraceae</taxon>
        <taxon>Candidatus Solibacter</taxon>
    </lineage>
</organism>
<sequence length="350" mass="39511" precursor="true">MSMMRIGVAVAILLWTVTARAQYSARREGEVVRIEDSARQVRVSVIPTVGNVAFEMRVKQENVLRFPYADIAEFRSRPGLNGIPFLGPWANRLDEQAFYSSGKRYPFNMELGNVRGAHPIHGFLSSTDKWTVTELKADDKSAWVTSRLDFYREPSWMAQFPFAHTIEMTYRLANGVLEVSIQLHNLSSEPMPVSIGFHPYFQLTDSPRGDWTLSIGAKKQWLLNADKIPTGETAPIEKLFPDPNRIALKDFDLDHVFGDLARDGEGRATMRVKGKSQQLEVLFGPKYNTSVVYSPQPRAGAASPNFVCFEPMAGITDAMNLAQRGLYRDLQMLAPGQTWRESFWIRPSGF</sequence>
<dbReference type="InterPro" id="IPR011013">
    <property type="entry name" value="Gal_mutarotase_sf_dom"/>
</dbReference>
<dbReference type="PANTHER" id="PTHR10091">
    <property type="entry name" value="ALDOSE-1-EPIMERASE"/>
    <property type="match status" value="1"/>
</dbReference>
<dbReference type="GO" id="GO:0033499">
    <property type="term" value="P:galactose catabolic process via UDP-galactose, Leloir pathway"/>
    <property type="evidence" value="ECO:0007669"/>
    <property type="project" value="TreeGrafter"/>
</dbReference>
<dbReference type="GO" id="GO:0006006">
    <property type="term" value="P:glucose metabolic process"/>
    <property type="evidence" value="ECO:0007669"/>
    <property type="project" value="TreeGrafter"/>
</dbReference>
<dbReference type="KEGG" id="sus:Acid_3047"/>
<dbReference type="FunCoup" id="Q022S4">
    <property type="interactions" value="79"/>
</dbReference>
<dbReference type="SUPFAM" id="SSF74650">
    <property type="entry name" value="Galactose mutarotase-like"/>
    <property type="match status" value="1"/>
</dbReference>
<gene>
    <name evidence="1" type="ordered locus">Acid_3047</name>
</gene>
<dbReference type="GO" id="GO:0030246">
    <property type="term" value="F:carbohydrate binding"/>
    <property type="evidence" value="ECO:0007669"/>
    <property type="project" value="InterPro"/>
</dbReference>
<name>Q022S4_SOLUE</name>
<dbReference type="EMBL" id="CP000473">
    <property type="protein sequence ID" value="ABJ84026.1"/>
    <property type="molecule type" value="Genomic_DNA"/>
</dbReference>
<dbReference type="Gene3D" id="2.70.98.10">
    <property type="match status" value="1"/>
</dbReference>
<dbReference type="GO" id="GO:0004034">
    <property type="term" value="F:aldose 1-epimerase activity"/>
    <property type="evidence" value="ECO:0007669"/>
    <property type="project" value="TreeGrafter"/>
</dbReference>
<protein>
    <submittedName>
        <fullName evidence="1">Aldose 1-epimerase</fullName>
    </submittedName>
</protein>
<accession>Q022S4</accession>
<reference evidence="1" key="1">
    <citation type="submission" date="2006-10" db="EMBL/GenBank/DDBJ databases">
        <title>Complete sequence of Solibacter usitatus Ellin6076.</title>
        <authorList>
            <consortium name="US DOE Joint Genome Institute"/>
            <person name="Copeland A."/>
            <person name="Lucas S."/>
            <person name="Lapidus A."/>
            <person name="Barry K."/>
            <person name="Detter J.C."/>
            <person name="Glavina del Rio T."/>
            <person name="Hammon N."/>
            <person name="Israni S."/>
            <person name="Dalin E."/>
            <person name="Tice H."/>
            <person name="Pitluck S."/>
            <person name="Thompson L.S."/>
            <person name="Brettin T."/>
            <person name="Bruce D."/>
            <person name="Han C."/>
            <person name="Tapia R."/>
            <person name="Gilna P."/>
            <person name="Schmutz J."/>
            <person name="Larimer F."/>
            <person name="Land M."/>
            <person name="Hauser L."/>
            <person name="Kyrpides N."/>
            <person name="Mikhailova N."/>
            <person name="Janssen P.H."/>
            <person name="Kuske C.R."/>
            <person name="Richardson P."/>
        </authorList>
    </citation>
    <scope>NUCLEOTIDE SEQUENCE</scope>
    <source>
        <strain evidence="1">Ellin6076</strain>
    </source>
</reference>
<dbReference type="PANTHER" id="PTHR10091:SF0">
    <property type="entry name" value="GALACTOSE MUTAROTASE"/>
    <property type="match status" value="1"/>
</dbReference>
<dbReference type="Pfam" id="PF01263">
    <property type="entry name" value="Aldose_epim"/>
    <property type="match status" value="1"/>
</dbReference>
<evidence type="ECO:0000313" key="1">
    <source>
        <dbReference type="EMBL" id="ABJ84026.1"/>
    </source>
</evidence>
<dbReference type="CDD" id="cd01081">
    <property type="entry name" value="Aldose_epim"/>
    <property type="match status" value="1"/>
</dbReference>
<dbReference type="AlphaFoldDB" id="Q022S4"/>
<dbReference type="HOGENOM" id="CLU_052486_2_0_0"/>
<proteinExistence type="predicted"/>
<dbReference type="InterPro" id="IPR014718">
    <property type="entry name" value="GH-type_carb-bd"/>
</dbReference>
<dbReference type="eggNOG" id="COG2017">
    <property type="taxonomic scope" value="Bacteria"/>
</dbReference>
<dbReference type="InParanoid" id="Q022S4"/>
<dbReference type="STRING" id="234267.Acid_3047"/>